<comment type="similarity">
    <text evidence="1 4 7">Belongs to the aldehyde dehydrogenase family.</text>
</comment>
<dbReference type="PANTHER" id="PTHR43570:SF20">
    <property type="entry name" value="ALDEHYDE DEHYDROGENASE ALDX-RELATED"/>
    <property type="match status" value="1"/>
</dbReference>
<protein>
    <recommendedName>
        <fullName evidence="4">Aldehyde dehydrogenase</fullName>
    </recommendedName>
</protein>
<dbReference type="InterPro" id="IPR016161">
    <property type="entry name" value="Ald_DH/histidinol_DH"/>
</dbReference>
<dbReference type="SUPFAM" id="SSF53720">
    <property type="entry name" value="ALDH-like"/>
    <property type="match status" value="1"/>
</dbReference>
<dbReference type="PIRSF" id="PIRSF036492">
    <property type="entry name" value="ALDH"/>
    <property type="match status" value="1"/>
</dbReference>
<keyword evidence="3" id="KW-0520">NAD</keyword>
<dbReference type="AlphaFoldDB" id="A0AAJ2QZD1"/>
<dbReference type="GO" id="GO:0006081">
    <property type="term" value="P:aldehyde metabolic process"/>
    <property type="evidence" value="ECO:0007669"/>
    <property type="project" value="InterPro"/>
</dbReference>
<feature type="active site" evidence="5">
    <location>
        <position position="267"/>
    </location>
</feature>
<dbReference type="RefSeq" id="WP_080736955.1">
    <property type="nucleotide sequence ID" value="NZ_CAGKLB010000002.1"/>
</dbReference>
<evidence type="ECO:0000259" key="8">
    <source>
        <dbReference type="Pfam" id="PF00171"/>
    </source>
</evidence>
<dbReference type="PROSITE" id="PS00070">
    <property type="entry name" value="ALDEHYDE_DEHYDR_CYS"/>
    <property type="match status" value="1"/>
</dbReference>
<gene>
    <name evidence="9" type="ORF">SGN30_06645</name>
</gene>
<evidence type="ECO:0000256" key="6">
    <source>
        <dbReference type="PROSITE-ProRule" id="PRU10007"/>
    </source>
</evidence>
<dbReference type="Pfam" id="PF00171">
    <property type="entry name" value="Aldedh"/>
    <property type="match status" value="1"/>
</dbReference>
<dbReference type="Gene3D" id="3.40.309.10">
    <property type="entry name" value="Aldehyde Dehydrogenase, Chain A, domain 2"/>
    <property type="match status" value="1"/>
</dbReference>
<evidence type="ECO:0000313" key="9">
    <source>
        <dbReference type="EMBL" id="MDX4953098.1"/>
    </source>
</evidence>
<reference evidence="9" key="1">
    <citation type="submission" date="2023-11" db="EMBL/GenBank/DDBJ databases">
        <title>Identification and selenium tolerance of Delftia acidovorans R3-25.</title>
        <authorList>
            <person name="Zhang S."/>
            <person name="Liu Y."/>
            <person name="Guo Y."/>
        </authorList>
    </citation>
    <scope>NUCLEOTIDE SEQUENCE</scope>
    <source>
        <strain evidence="9">R3-25</strain>
    </source>
</reference>
<feature type="domain" description="Aldehyde dehydrogenase" evidence="8">
    <location>
        <begin position="15"/>
        <end position="467"/>
    </location>
</feature>
<sequence length="498" mass="55066">MCRDASLECGACKCLLTIEPMTQLDLHRVFDLQYQASRAQVDVPLLVRRERLLRMQKLLDEHGPVLAAAVQADFGMRSPRLTEMVELFVLRNLLKHTLRHLARWSGRQRVRTPLMLMPGRGWIERQPLGVVGVISPWNYPVQLALGPAITALAAGNRVMLKPSELTPHTSAQLAALVGQFFAPEEFAVIEGDVSIATQFSGLHFDHLLFTGSTAVGRRVAQAAAAHLTPTTLELGGKSPCIISTDCDLKEAALKIAHGKLVNAGQTCIAPDYVLLPRGQEAEFAEAFRTAARRLFPRFAGNPDYAAILTKRHLARLRQMLRQAQGMGAHVEWMEDGGAGQESADMAWGDAVERQMAPALVFNATSQMQLMQEEIFGPILPVISYDRLDDVVSAINAGPRPLALYWFGRDEKVRDAVLSRTISGGVTVNDTLLHFAHENLPFGGVGDSGWGAYHSEQGFARLSHQKAVFVQSRWSGASMLYPPYGARFDRIMELMRRWL</sequence>
<dbReference type="CDD" id="cd07133">
    <property type="entry name" value="ALDH_CALDH_CalB"/>
    <property type="match status" value="1"/>
</dbReference>
<dbReference type="InterPro" id="IPR016163">
    <property type="entry name" value="Ald_DH_C"/>
</dbReference>
<evidence type="ECO:0000256" key="4">
    <source>
        <dbReference type="PIRNR" id="PIRNR036492"/>
    </source>
</evidence>
<dbReference type="EMBL" id="JAWWMZ010000002">
    <property type="protein sequence ID" value="MDX4953098.1"/>
    <property type="molecule type" value="Genomic_DNA"/>
</dbReference>
<dbReference type="InterPro" id="IPR029510">
    <property type="entry name" value="Ald_DH_CS_GLU"/>
</dbReference>
<evidence type="ECO:0000256" key="3">
    <source>
        <dbReference type="ARBA" id="ARBA00023027"/>
    </source>
</evidence>
<dbReference type="GO" id="GO:0004029">
    <property type="term" value="F:aldehyde dehydrogenase (NAD+) activity"/>
    <property type="evidence" value="ECO:0007669"/>
    <property type="project" value="TreeGrafter"/>
</dbReference>
<name>A0AAJ2QZD1_DELAC</name>
<comment type="caution">
    <text evidence="9">The sequence shown here is derived from an EMBL/GenBank/DDBJ whole genome shotgun (WGS) entry which is preliminary data.</text>
</comment>
<dbReference type="InterPro" id="IPR016162">
    <property type="entry name" value="Ald_DH_N"/>
</dbReference>
<evidence type="ECO:0000256" key="2">
    <source>
        <dbReference type="ARBA" id="ARBA00023002"/>
    </source>
</evidence>
<dbReference type="GO" id="GO:0005737">
    <property type="term" value="C:cytoplasm"/>
    <property type="evidence" value="ECO:0007669"/>
    <property type="project" value="TreeGrafter"/>
</dbReference>
<evidence type="ECO:0000313" key="10">
    <source>
        <dbReference type="Proteomes" id="UP001287445"/>
    </source>
</evidence>
<dbReference type="PROSITE" id="PS00687">
    <property type="entry name" value="ALDEHYDE_DEHYDR_GLU"/>
    <property type="match status" value="1"/>
</dbReference>
<evidence type="ECO:0000256" key="7">
    <source>
        <dbReference type="RuleBase" id="RU003345"/>
    </source>
</evidence>
<dbReference type="Proteomes" id="UP001287445">
    <property type="component" value="Unassembled WGS sequence"/>
</dbReference>
<organism evidence="9 10">
    <name type="scientific">Delftia acidovorans</name>
    <name type="common">Pseudomonas acidovorans</name>
    <name type="synonym">Comamonas acidovorans</name>
    <dbReference type="NCBI Taxonomy" id="80866"/>
    <lineage>
        <taxon>Bacteria</taxon>
        <taxon>Pseudomonadati</taxon>
        <taxon>Pseudomonadota</taxon>
        <taxon>Betaproteobacteria</taxon>
        <taxon>Burkholderiales</taxon>
        <taxon>Comamonadaceae</taxon>
        <taxon>Delftia</taxon>
    </lineage>
</organism>
<feature type="active site" evidence="5 6">
    <location>
        <position position="233"/>
    </location>
</feature>
<proteinExistence type="inferred from homology"/>
<accession>A0AAJ2QZD1</accession>
<dbReference type="InterPro" id="IPR012394">
    <property type="entry name" value="Aldehyde_DH_NAD(P)"/>
</dbReference>
<dbReference type="PANTHER" id="PTHR43570">
    <property type="entry name" value="ALDEHYDE DEHYDROGENASE"/>
    <property type="match status" value="1"/>
</dbReference>
<dbReference type="InterPro" id="IPR016160">
    <property type="entry name" value="Ald_DH_CS_CYS"/>
</dbReference>
<evidence type="ECO:0000256" key="1">
    <source>
        <dbReference type="ARBA" id="ARBA00009986"/>
    </source>
</evidence>
<dbReference type="Gene3D" id="3.40.605.10">
    <property type="entry name" value="Aldehyde Dehydrogenase, Chain A, domain 1"/>
    <property type="match status" value="1"/>
</dbReference>
<keyword evidence="2 4" id="KW-0560">Oxidoreductase</keyword>
<evidence type="ECO:0000256" key="5">
    <source>
        <dbReference type="PIRSR" id="PIRSR036492-1"/>
    </source>
</evidence>
<dbReference type="InterPro" id="IPR015590">
    <property type="entry name" value="Aldehyde_DH_dom"/>
</dbReference>